<dbReference type="RefSeq" id="XP_024582658.1">
    <property type="nucleotide sequence ID" value="XM_024717129.1"/>
</dbReference>
<sequence>MADTSPGGKPPPDQAPPGQEGTTDDVTRAFSGKQAATTEKDRSNKSVIWMIQETTEQASNHKGQTHGVTAEIPFNYAAAVTSSESDHEAWIKKL</sequence>
<dbReference type="Proteomes" id="UP000054928">
    <property type="component" value="Unassembled WGS sequence"/>
</dbReference>
<name>A0A0P1AYG6_PLAHL</name>
<dbReference type="GeneID" id="36397754"/>
<protein>
    <submittedName>
        <fullName evidence="2">Uncharacterized protein</fullName>
    </submittedName>
</protein>
<evidence type="ECO:0000313" key="3">
    <source>
        <dbReference type="Proteomes" id="UP000054928"/>
    </source>
</evidence>
<reference evidence="3" key="1">
    <citation type="submission" date="2014-09" db="EMBL/GenBank/DDBJ databases">
        <authorList>
            <person name="Sharma Rahul"/>
            <person name="Thines Marco"/>
        </authorList>
    </citation>
    <scope>NUCLEOTIDE SEQUENCE [LARGE SCALE GENOMIC DNA]</scope>
</reference>
<proteinExistence type="predicted"/>
<evidence type="ECO:0000313" key="2">
    <source>
        <dbReference type="EMBL" id="CEG46289.1"/>
    </source>
</evidence>
<accession>A0A0P1AYG6</accession>
<dbReference type="AlphaFoldDB" id="A0A0P1AYG6"/>
<dbReference type="EMBL" id="CCYD01002047">
    <property type="protein sequence ID" value="CEG46289.1"/>
    <property type="molecule type" value="Genomic_DNA"/>
</dbReference>
<evidence type="ECO:0000256" key="1">
    <source>
        <dbReference type="SAM" id="MobiDB-lite"/>
    </source>
</evidence>
<organism evidence="2 3">
    <name type="scientific">Plasmopara halstedii</name>
    <name type="common">Downy mildew of sunflower</name>
    <dbReference type="NCBI Taxonomy" id="4781"/>
    <lineage>
        <taxon>Eukaryota</taxon>
        <taxon>Sar</taxon>
        <taxon>Stramenopiles</taxon>
        <taxon>Oomycota</taxon>
        <taxon>Peronosporomycetes</taxon>
        <taxon>Peronosporales</taxon>
        <taxon>Peronosporaceae</taxon>
        <taxon>Plasmopara</taxon>
    </lineage>
</organism>
<keyword evidence="3" id="KW-1185">Reference proteome</keyword>
<feature type="region of interest" description="Disordered" evidence="1">
    <location>
        <begin position="1"/>
        <end position="25"/>
    </location>
</feature>